<feature type="transmembrane region" description="Helical" evidence="1">
    <location>
        <begin position="113"/>
        <end position="131"/>
    </location>
</feature>
<dbReference type="Proteomes" id="UP000199648">
    <property type="component" value="Unassembled WGS sequence"/>
</dbReference>
<feature type="transmembrane region" description="Helical" evidence="1">
    <location>
        <begin position="83"/>
        <end position="107"/>
    </location>
</feature>
<organism evidence="2 3">
    <name type="scientific">Thiohalomonas denitrificans</name>
    <dbReference type="NCBI Taxonomy" id="415747"/>
    <lineage>
        <taxon>Bacteria</taxon>
        <taxon>Pseudomonadati</taxon>
        <taxon>Pseudomonadota</taxon>
        <taxon>Gammaproteobacteria</taxon>
        <taxon>Thiohalomonadales</taxon>
        <taxon>Thiohalomonadaceae</taxon>
        <taxon>Thiohalomonas</taxon>
    </lineage>
</organism>
<evidence type="ECO:0000313" key="3">
    <source>
        <dbReference type="Proteomes" id="UP000199648"/>
    </source>
</evidence>
<feature type="transmembrane region" description="Helical" evidence="1">
    <location>
        <begin position="5"/>
        <end position="25"/>
    </location>
</feature>
<keyword evidence="3" id="KW-1185">Reference proteome</keyword>
<evidence type="ECO:0008006" key="4">
    <source>
        <dbReference type="Google" id="ProtNLM"/>
    </source>
</evidence>
<proteinExistence type="predicted"/>
<dbReference type="RefSeq" id="WP_092995718.1">
    <property type="nucleotide sequence ID" value="NZ_FMWD01000005.1"/>
</dbReference>
<keyword evidence="1" id="KW-0812">Transmembrane</keyword>
<dbReference type="EMBL" id="FMWD01000005">
    <property type="protein sequence ID" value="SCZ59257.1"/>
    <property type="molecule type" value="Genomic_DNA"/>
</dbReference>
<sequence>MLTRYFALVAGLVYLLVGIIGFFPAALQPPPPGAPELTVDNLYGYLFGIFPVNVLHSLVHLALGIWGVVAYRSFPGARTYARGLAWIYGILAIIGVFPALSTLFGLVPLFGHVIWLHAITALLAAYIGYMTPDPERMGPR</sequence>
<accession>A0A1G5QC31</accession>
<feature type="transmembrane region" description="Helical" evidence="1">
    <location>
        <begin position="45"/>
        <end position="71"/>
    </location>
</feature>
<keyword evidence="1" id="KW-0472">Membrane</keyword>
<reference evidence="2 3" key="1">
    <citation type="submission" date="2016-10" db="EMBL/GenBank/DDBJ databases">
        <authorList>
            <person name="de Groot N.N."/>
        </authorList>
    </citation>
    <scope>NUCLEOTIDE SEQUENCE [LARGE SCALE GENOMIC DNA]</scope>
    <source>
        <strain evidence="2 3">HLD2</strain>
    </source>
</reference>
<evidence type="ECO:0000313" key="2">
    <source>
        <dbReference type="EMBL" id="SCZ59257.1"/>
    </source>
</evidence>
<dbReference type="Pfam" id="PF14325">
    <property type="entry name" value="DUF4383"/>
    <property type="match status" value="1"/>
</dbReference>
<dbReference type="AlphaFoldDB" id="A0A1G5QC31"/>
<evidence type="ECO:0000256" key="1">
    <source>
        <dbReference type="SAM" id="Phobius"/>
    </source>
</evidence>
<gene>
    <name evidence="2" type="ORF">SAMN03097708_01824</name>
</gene>
<keyword evidence="1" id="KW-1133">Transmembrane helix</keyword>
<protein>
    <recommendedName>
        <fullName evidence="4">DUF4383 domain-containing protein</fullName>
    </recommendedName>
</protein>
<name>A0A1G5QC31_9GAMM</name>
<dbReference type="STRING" id="415747.SAMN03097708_01824"/>
<dbReference type="OrthoDB" id="572373at2"/>